<gene>
    <name evidence="1" type="ORF">JFP838_pA0241</name>
</gene>
<keyword evidence="1" id="KW-0614">Plasmid</keyword>
<organism evidence="1 2">
    <name type="scientific">Clostridium perfringens</name>
    <dbReference type="NCBI Taxonomy" id="1502"/>
    <lineage>
        <taxon>Bacteria</taxon>
        <taxon>Bacillati</taxon>
        <taxon>Bacillota</taxon>
        <taxon>Clostridia</taxon>
        <taxon>Eubacteriales</taxon>
        <taxon>Clostridiaceae</taxon>
        <taxon>Clostridium</taxon>
    </lineage>
</organism>
<accession>A0A140GRJ8</accession>
<dbReference type="Proteomes" id="UP000070260">
    <property type="component" value="Plasmid pJFP838A"/>
</dbReference>
<dbReference type="EMBL" id="CP013615">
    <property type="protein sequence ID" value="AMN31157.1"/>
    <property type="molecule type" value="Genomic_DNA"/>
</dbReference>
<sequence>MKKYLNIEVYVDDSVEDCFKCANEVINEASSHHYCCDGTVQLRILEDDDEIGAEMLKRIENDNGKRYTSKDAIARRNSLKNKK</sequence>
<geneLocation type="plasmid" evidence="1 2">
    <name>pJFP838A</name>
</geneLocation>
<name>A0A140GRJ8_CLOPF</name>
<dbReference type="AlphaFoldDB" id="A0A140GRJ8"/>
<reference evidence="1 2" key="1">
    <citation type="journal article" date="2016" name="PLoS ONE">
        <title>Plasmid Characterization and Chromosome Analysis of Two netF+ Clostridium perfringens Isolates Associated with Foal and Canine Necrotizing Enteritis.</title>
        <authorList>
            <person name="Mehdizadeh Gohari I."/>
            <person name="Kropinski A.M."/>
            <person name="Weese S.J."/>
            <person name="Parreira V.R."/>
            <person name="Whitehead A.E."/>
            <person name="Boerlin P."/>
            <person name="Prescott J.F."/>
        </authorList>
    </citation>
    <scope>NUCLEOTIDE SEQUENCE [LARGE SCALE GENOMIC DNA]</scope>
    <source>
        <strain evidence="1 2">JP838</strain>
        <plasmid evidence="2">Plasmid pJFP838A</plasmid>
    </source>
</reference>
<protein>
    <submittedName>
        <fullName evidence="1">Uncharacterized protein</fullName>
    </submittedName>
</protein>
<dbReference type="PATRIC" id="fig|1502.177.peg.3449"/>
<dbReference type="RefSeq" id="WP_061429750.1">
    <property type="nucleotide sequence ID" value="NZ_CATNZX010000001.1"/>
</dbReference>
<evidence type="ECO:0000313" key="2">
    <source>
        <dbReference type="Proteomes" id="UP000070260"/>
    </source>
</evidence>
<proteinExistence type="predicted"/>
<evidence type="ECO:0000313" key="1">
    <source>
        <dbReference type="EMBL" id="AMN31157.1"/>
    </source>
</evidence>